<name>A0A1I7TZW5_9PELO</name>
<dbReference type="AlphaFoldDB" id="A0A1I7TZW5"/>
<protein>
    <submittedName>
        <fullName evidence="2">Uncharacterized protein</fullName>
    </submittedName>
</protein>
<reference evidence="2" key="1">
    <citation type="submission" date="2016-11" db="UniProtKB">
        <authorList>
            <consortium name="WormBaseParasite"/>
        </authorList>
    </citation>
    <scope>IDENTIFICATION</scope>
</reference>
<evidence type="ECO:0000313" key="1">
    <source>
        <dbReference type="Proteomes" id="UP000095282"/>
    </source>
</evidence>
<keyword evidence="1" id="KW-1185">Reference proteome</keyword>
<sequence>MSTDARALWLQSAFTLCPKKIGEEWPESSSRPRINAPPLLAHIVFVRSSRVFLSSIVTIWSADKLLLPTAIMRESQPSVYFIRRYESKKDYNEEDEELVYWYQEN</sequence>
<organism evidence="1 2">
    <name type="scientific">Caenorhabditis tropicalis</name>
    <dbReference type="NCBI Taxonomy" id="1561998"/>
    <lineage>
        <taxon>Eukaryota</taxon>
        <taxon>Metazoa</taxon>
        <taxon>Ecdysozoa</taxon>
        <taxon>Nematoda</taxon>
        <taxon>Chromadorea</taxon>
        <taxon>Rhabditida</taxon>
        <taxon>Rhabditina</taxon>
        <taxon>Rhabditomorpha</taxon>
        <taxon>Rhabditoidea</taxon>
        <taxon>Rhabditidae</taxon>
        <taxon>Peloderinae</taxon>
        <taxon>Caenorhabditis</taxon>
    </lineage>
</organism>
<evidence type="ECO:0000313" key="2">
    <source>
        <dbReference type="WBParaSite" id="Csp11.Scaffold629.g13462.t1"/>
    </source>
</evidence>
<dbReference type="Proteomes" id="UP000095282">
    <property type="component" value="Unplaced"/>
</dbReference>
<accession>A0A1I7TZW5</accession>
<proteinExistence type="predicted"/>
<dbReference type="WBParaSite" id="Csp11.Scaffold629.g13462.t1">
    <property type="protein sequence ID" value="Csp11.Scaffold629.g13462.t1"/>
    <property type="gene ID" value="Csp11.Scaffold629.g13462"/>
</dbReference>